<feature type="signal peptide" evidence="2">
    <location>
        <begin position="1"/>
        <end position="20"/>
    </location>
</feature>
<organism evidence="3 4">
    <name type="scientific">Pyricularia grisea</name>
    <name type="common">Crabgrass-specific blast fungus</name>
    <name type="synonym">Magnaporthe grisea</name>
    <dbReference type="NCBI Taxonomy" id="148305"/>
    <lineage>
        <taxon>Eukaryota</taxon>
        <taxon>Fungi</taxon>
        <taxon>Dikarya</taxon>
        <taxon>Ascomycota</taxon>
        <taxon>Pezizomycotina</taxon>
        <taxon>Sordariomycetes</taxon>
        <taxon>Sordariomycetidae</taxon>
        <taxon>Magnaporthales</taxon>
        <taxon>Pyriculariaceae</taxon>
        <taxon>Pyricularia</taxon>
    </lineage>
</organism>
<dbReference type="RefSeq" id="XP_030979031.1">
    <property type="nucleotide sequence ID" value="XM_031128460.1"/>
</dbReference>
<dbReference type="AlphaFoldDB" id="A0A6P8AVT4"/>
<keyword evidence="2" id="KW-0732">Signal</keyword>
<dbReference type="GeneID" id="41963368"/>
<dbReference type="Proteomes" id="UP000515153">
    <property type="component" value="Chromosome V"/>
</dbReference>
<feature type="region of interest" description="Disordered" evidence="1">
    <location>
        <begin position="44"/>
        <end position="72"/>
    </location>
</feature>
<name>A0A6P8AVT4_PYRGI</name>
<proteinExistence type="predicted"/>
<keyword evidence="3" id="KW-1185">Reference proteome</keyword>
<dbReference type="KEGG" id="pgri:PgNI_08463"/>
<evidence type="ECO:0000256" key="1">
    <source>
        <dbReference type="SAM" id="MobiDB-lite"/>
    </source>
</evidence>
<reference evidence="4" key="2">
    <citation type="submission" date="2019-10" db="EMBL/GenBank/DDBJ databases">
        <authorList>
            <consortium name="NCBI Genome Project"/>
        </authorList>
    </citation>
    <scope>NUCLEOTIDE SEQUENCE</scope>
    <source>
        <strain evidence="4">NI907</strain>
    </source>
</reference>
<evidence type="ECO:0000313" key="3">
    <source>
        <dbReference type="Proteomes" id="UP000515153"/>
    </source>
</evidence>
<reference evidence="4" key="3">
    <citation type="submission" date="2025-08" db="UniProtKB">
        <authorList>
            <consortium name="RefSeq"/>
        </authorList>
    </citation>
    <scope>IDENTIFICATION</scope>
    <source>
        <strain evidence="4">NI907</strain>
    </source>
</reference>
<gene>
    <name evidence="4" type="ORF">PgNI_08463</name>
</gene>
<feature type="chain" id="PRO_5028204462" evidence="2">
    <location>
        <begin position="21"/>
        <end position="72"/>
    </location>
</feature>
<protein>
    <submittedName>
        <fullName evidence="4">Uncharacterized protein</fullName>
    </submittedName>
</protein>
<accession>A0A6P8AVT4</accession>
<evidence type="ECO:0000256" key="2">
    <source>
        <dbReference type="SAM" id="SignalP"/>
    </source>
</evidence>
<sequence length="72" mass="8110">MHFFKTTTQVLTMFAVGIMALPTPCNIATTQKTRDIVARADNPHGINVETSTGAKRKKKKKQWPLLEVRNMP</sequence>
<evidence type="ECO:0000313" key="4">
    <source>
        <dbReference type="RefSeq" id="XP_030979031.1"/>
    </source>
</evidence>
<reference evidence="3 4" key="1">
    <citation type="journal article" date="2019" name="Mol. Biol. Evol.">
        <title>Blast fungal genomes show frequent chromosomal changes, gene gains and losses, and effector gene turnover.</title>
        <authorList>
            <person name="Gomez Luciano L.B."/>
            <person name="Jason Tsai I."/>
            <person name="Chuma I."/>
            <person name="Tosa Y."/>
            <person name="Chen Y.H."/>
            <person name="Li J.Y."/>
            <person name="Li M.Y."/>
            <person name="Jade Lu M.Y."/>
            <person name="Nakayashiki H."/>
            <person name="Li W.H."/>
        </authorList>
    </citation>
    <scope>NUCLEOTIDE SEQUENCE [LARGE SCALE GENOMIC DNA]</scope>
    <source>
        <strain evidence="3 4">NI907</strain>
    </source>
</reference>